<sequence length="24" mass="2919">MLQTEPGFQKKEKKKKDKRRKLSS</sequence>
<accession>A0A822YVE4</accession>
<evidence type="ECO:0000256" key="1">
    <source>
        <dbReference type="SAM" id="MobiDB-lite"/>
    </source>
</evidence>
<organism evidence="2 3">
    <name type="scientific">Nelumbo nucifera</name>
    <name type="common">Sacred lotus</name>
    <dbReference type="NCBI Taxonomy" id="4432"/>
    <lineage>
        <taxon>Eukaryota</taxon>
        <taxon>Viridiplantae</taxon>
        <taxon>Streptophyta</taxon>
        <taxon>Embryophyta</taxon>
        <taxon>Tracheophyta</taxon>
        <taxon>Spermatophyta</taxon>
        <taxon>Magnoliopsida</taxon>
        <taxon>Proteales</taxon>
        <taxon>Nelumbonaceae</taxon>
        <taxon>Nelumbo</taxon>
    </lineage>
</organism>
<proteinExistence type="predicted"/>
<reference evidence="2 3" key="1">
    <citation type="journal article" date="2020" name="Mol. Biol. Evol.">
        <title>Distinct Expression and Methylation Patterns for Genes with Different Fates following a Single Whole-Genome Duplication in Flowering Plants.</title>
        <authorList>
            <person name="Shi T."/>
            <person name="Rahmani R.S."/>
            <person name="Gugger P.F."/>
            <person name="Wang M."/>
            <person name="Li H."/>
            <person name="Zhang Y."/>
            <person name="Li Z."/>
            <person name="Wang Q."/>
            <person name="Van de Peer Y."/>
            <person name="Marchal K."/>
            <person name="Chen J."/>
        </authorList>
    </citation>
    <scope>NUCLEOTIDE SEQUENCE [LARGE SCALE GENOMIC DNA]</scope>
    <source>
        <tissue evidence="2">Leaf</tissue>
    </source>
</reference>
<protein>
    <submittedName>
        <fullName evidence="2">Uncharacterized protein</fullName>
    </submittedName>
</protein>
<dbReference type="AlphaFoldDB" id="A0A822YVE4"/>
<comment type="caution">
    <text evidence="2">The sequence shown here is derived from an EMBL/GenBank/DDBJ whole genome shotgun (WGS) entry which is preliminary data.</text>
</comment>
<evidence type="ECO:0000313" key="2">
    <source>
        <dbReference type="EMBL" id="DAD35085.1"/>
    </source>
</evidence>
<gene>
    <name evidence="2" type="ORF">HUJ06_005725</name>
</gene>
<keyword evidence="3" id="KW-1185">Reference proteome</keyword>
<dbReference type="EMBL" id="DUZY01000004">
    <property type="protein sequence ID" value="DAD35085.1"/>
    <property type="molecule type" value="Genomic_DNA"/>
</dbReference>
<name>A0A822YVE4_NELNU</name>
<dbReference type="Proteomes" id="UP000607653">
    <property type="component" value="Unassembled WGS sequence"/>
</dbReference>
<feature type="region of interest" description="Disordered" evidence="1">
    <location>
        <begin position="1"/>
        <end position="24"/>
    </location>
</feature>
<feature type="compositionally biased region" description="Basic residues" evidence="1">
    <location>
        <begin position="11"/>
        <end position="24"/>
    </location>
</feature>
<evidence type="ECO:0000313" key="3">
    <source>
        <dbReference type="Proteomes" id="UP000607653"/>
    </source>
</evidence>